<dbReference type="EMBL" id="UINC01001760">
    <property type="protein sequence ID" value="SUZ88242.1"/>
    <property type="molecule type" value="Genomic_DNA"/>
</dbReference>
<organism evidence="1">
    <name type="scientific">marine metagenome</name>
    <dbReference type="NCBI Taxonomy" id="408172"/>
    <lineage>
        <taxon>unclassified sequences</taxon>
        <taxon>metagenomes</taxon>
        <taxon>ecological metagenomes</taxon>
    </lineage>
</organism>
<name>A0A381R977_9ZZZZ</name>
<sequence length="28" mass="3303">MKVSFSVFYKTTAVVQRNKIRLSLLLFL</sequence>
<reference evidence="1" key="1">
    <citation type="submission" date="2018-05" db="EMBL/GenBank/DDBJ databases">
        <authorList>
            <person name="Lanie J.A."/>
            <person name="Ng W.-L."/>
            <person name="Kazmierczak K.M."/>
            <person name="Andrzejewski T.M."/>
            <person name="Davidsen T.M."/>
            <person name="Wayne K.J."/>
            <person name="Tettelin H."/>
            <person name="Glass J.I."/>
            <person name="Rusch D."/>
            <person name="Podicherti R."/>
            <person name="Tsui H.-C.T."/>
            <person name="Winkler M.E."/>
        </authorList>
    </citation>
    <scope>NUCLEOTIDE SEQUENCE</scope>
</reference>
<evidence type="ECO:0000313" key="1">
    <source>
        <dbReference type="EMBL" id="SUZ88242.1"/>
    </source>
</evidence>
<proteinExistence type="predicted"/>
<accession>A0A381R977</accession>
<protein>
    <submittedName>
        <fullName evidence="1">Uncharacterized protein</fullName>
    </submittedName>
</protein>
<dbReference type="AlphaFoldDB" id="A0A381R977"/>
<gene>
    <name evidence="1" type="ORF">METZ01_LOCUS41096</name>
</gene>